<evidence type="ECO:0000259" key="12">
    <source>
        <dbReference type="Pfam" id="PF01331"/>
    </source>
</evidence>
<comment type="subcellular location">
    <subcellularLocation>
        <location evidence="1">Nucleus</location>
    </subcellularLocation>
</comment>
<keyword evidence="15" id="KW-1185">Reference proteome</keyword>
<dbReference type="Gene3D" id="3.30.470.30">
    <property type="entry name" value="DNA ligase/mRNA capping enzyme"/>
    <property type="match status" value="1"/>
</dbReference>
<dbReference type="InterPro" id="IPR051029">
    <property type="entry name" value="mRNA_Capping_Enz/RNA_Phosphat"/>
</dbReference>
<evidence type="ECO:0000256" key="3">
    <source>
        <dbReference type="ARBA" id="ARBA00022664"/>
    </source>
</evidence>
<dbReference type="SUPFAM" id="SSF50249">
    <property type="entry name" value="Nucleic acid-binding proteins"/>
    <property type="match status" value="1"/>
</dbReference>
<dbReference type="InterPro" id="IPR012340">
    <property type="entry name" value="NA-bd_OB-fold"/>
</dbReference>
<evidence type="ECO:0000256" key="8">
    <source>
        <dbReference type="ARBA" id="ARBA00023134"/>
    </source>
</evidence>
<evidence type="ECO:0000256" key="4">
    <source>
        <dbReference type="ARBA" id="ARBA00022679"/>
    </source>
</evidence>
<evidence type="ECO:0000259" key="13">
    <source>
        <dbReference type="Pfam" id="PF03919"/>
    </source>
</evidence>
<keyword evidence="7" id="KW-0506">mRNA capping</keyword>
<keyword evidence="6" id="KW-0547">Nucleotide-binding</keyword>
<organism evidence="14 15">
    <name type="scientific">Nematocida parisii (strain ERTm3)</name>
    <name type="common">Nematode killer fungus</name>
    <dbReference type="NCBI Taxonomy" id="935791"/>
    <lineage>
        <taxon>Eukaryota</taxon>
        <taxon>Fungi</taxon>
        <taxon>Fungi incertae sedis</taxon>
        <taxon>Microsporidia</taxon>
        <taxon>Nematocida</taxon>
    </lineage>
</organism>
<sequence length="382" mass="45395">MLTLGTILPQDMTNSILNEIKSICNFKYNGFYGPQPVSLTKESLNLIKSMDYYVCEKSDGLRALLYYKYITSAVEIYFITRNNEIFISNCVINNDIQVKGRYLMDGEVIQDKSGNFQYIIFDMAIFNSKSICKHNLNERLTMAMKFLQISEERRRERENQKRQKIEKNDKKIDEFREKEDHQDKISKNNNPVELTVLLKRMHKSYGISEIFSEIIPKLSHENDGLIFTCVNYPYIPGTCQYFLKWKPPHLNSVDFRIRKLSDIFYKLFVLHNGNEIFYDIFCYNVNNHYKISNDQEIDGLIGEFCYNPKEYALDTEYTQIKGNWSLLRIRTDKLLPNAYKTVLNIVNTVYENITYKELARNTLEIRNNWKERERNKYTMCDK</sequence>
<dbReference type="InParanoid" id="I3EEL1"/>
<evidence type="ECO:0000256" key="2">
    <source>
        <dbReference type="ARBA" id="ARBA00012475"/>
    </source>
</evidence>
<comment type="catalytic activity">
    <reaction evidence="10">
        <text>a 5'-end diphospho-ribonucleoside in mRNA + GTP + H(+) = a 5'-end (5'-triphosphoguanosine)-ribonucleoside in mRNA + diphosphate</text>
        <dbReference type="Rhea" id="RHEA:67012"/>
        <dbReference type="Rhea" id="RHEA-COMP:17165"/>
        <dbReference type="Rhea" id="RHEA-COMP:17166"/>
        <dbReference type="ChEBI" id="CHEBI:15378"/>
        <dbReference type="ChEBI" id="CHEBI:33019"/>
        <dbReference type="ChEBI" id="CHEBI:37565"/>
        <dbReference type="ChEBI" id="CHEBI:167616"/>
        <dbReference type="ChEBI" id="CHEBI:167617"/>
        <dbReference type="EC" id="2.7.7.50"/>
    </reaction>
    <physiologicalReaction direction="left-to-right" evidence="10">
        <dbReference type="Rhea" id="RHEA:67013"/>
    </physiologicalReaction>
</comment>
<dbReference type="Pfam" id="PF01331">
    <property type="entry name" value="mRNA_cap_enzyme"/>
    <property type="match status" value="1"/>
</dbReference>
<feature type="region of interest" description="Disordered" evidence="11">
    <location>
        <begin position="155"/>
        <end position="183"/>
    </location>
</feature>
<dbReference type="PANTHER" id="PTHR10367">
    <property type="entry name" value="MRNA-CAPPING ENZYME"/>
    <property type="match status" value="1"/>
</dbReference>
<dbReference type="PANTHER" id="PTHR10367:SF17">
    <property type="entry name" value="MRNA-CAPPING ENZYME"/>
    <property type="match status" value="1"/>
</dbReference>
<evidence type="ECO:0000256" key="10">
    <source>
        <dbReference type="ARBA" id="ARBA00044624"/>
    </source>
</evidence>
<dbReference type="InterPro" id="IPR001339">
    <property type="entry name" value="mRNA_cap_enzyme_adenylation"/>
</dbReference>
<keyword evidence="9" id="KW-0539">Nucleus</keyword>
<dbReference type="GO" id="GO:0005524">
    <property type="term" value="F:ATP binding"/>
    <property type="evidence" value="ECO:0007669"/>
    <property type="project" value="InterPro"/>
</dbReference>
<evidence type="ECO:0000256" key="1">
    <source>
        <dbReference type="ARBA" id="ARBA00004123"/>
    </source>
</evidence>
<evidence type="ECO:0000313" key="15">
    <source>
        <dbReference type="Proteomes" id="UP000002872"/>
    </source>
</evidence>
<feature type="domain" description="mRNA capping enzyme C-terminal" evidence="13">
    <location>
        <begin position="251"/>
        <end position="358"/>
    </location>
</feature>
<dbReference type="OMA" id="NEDYLVC"/>
<dbReference type="EMBL" id="GL870881">
    <property type="protein sequence ID" value="EIJ87658.1"/>
    <property type="molecule type" value="Genomic_DNA"/>
</dbReference>
<protein>
    <recommendedName>
        <fullName evidence="2">mRNA guanylyltransferase</fullName>
        <ecNumber evidence="2">2.7.7.50</ecNumber>
    </recommendedName>
</protein>
<dbReference type="EC" id="2.7.7.50" evidence="2"/>
<dbReference type="STRING" id="935791.I3EEL1"/>
<dbReference type="Pfam" id="PF03919">
    <property type="entry name" value="mRNA_cap_C"/>
    <property type="match status" value="1"/>
</dbReference>
<evidence type="ECO:0000256" key="7">
    <source>
        <dbReference type="ARBA" id="ARBA00023042"/>
    </source>
</evidence>
<gene>
    <name evidence="14" type="ORF">NEQG_02205</name>
</gene>
<evidence type="ECO:0000256" key="11">
    <source>
        <dbReference type="SAM" id="MobiDB-lite"/>
    </source>
</evidence>
<reference evidence="14" key="1">
    <citation type="submission" date="2011-01" db="EMBL/GenBank/DDBJ databases">
        <title>The Genome Sequence of Nematocida parisii strain ERTm3.</title>
        <authorList>
            <consortium name="The Broad Institute Genome Sequencing Platform"/>
            <consortium name="The Broad Institute Genome Sequencing Center for Infectious Disease"/>
            <person name="Cuomo C."/>
            <person name="Troemel E."/>
            <person name="Young S.K."/>
            <person name="Zeng Q."/>
            <person name="Gargeya S."/>
            <person name="Fitzgerald M."/>
            <person name="Haas B."/>
            <person name="Abouelleil A."/>
            <person name="Alvarado L."/>
            <person name="Arachchi H.M."/>
            <person name="Berlin A."/>
            <person name="Chapman S.B."/>
            <person name="Gearin G."/>
            <person name="Goldberg J."/>
            <person name="Griggs A."/>
            <person name="Gujja S."/>
            <person name="Hansen M."/>
            <person name="Heiman D."/>
            <person name="Howarth C."/>
            <person name="Larimer J."/>
            <person name="Lui A."/>
            <person name="MacDonald P.J.P."/>
            <person name="McCowen C."/>
            <person name="Montmayeur A."/>
            <person name="Murphy C."/>
            <person name="Neiman D."/>
            <person name="Pearson M."/>
            <person name="Priest M."/>
            <person name="Roberts A."/>
            <person name="Saif S."/>
            <person name="Shea T."/>
            <person name="Sisk P."/>
            <person name="Stolte C."/>
            <person name="Sykes S."/>
            <person name="Wortman J."/>
            <person name="Nusbaum C."/>
            <person name="Birren B."/>
        </authorList>
    </citation>
    <scope>NUCLEOTIDE SEQUENCE</scope>
    <source>
        <strain evidence="14">ERTm3</strain>
    </source>
</reference>
<dbReference type="VEuPathDB" id="MicrosporidiaDB:NEQG_02205"/>
<dbReference type="GO" id="GO:0005634">
    <property type="term" value="C:nucleus"/>
    <property type="evidence" value="ECO:0007669"/>
    <property type="project" value="UniProtKB-SubCell"/>
</dbReference>
<dbReference type="SUPFAM" id="SSF56091">
    <property type="entry name" value="DNA ligase/mRNA capping enzyme, catalytic domain"/>
    <property type="match status" value="1"/>
</dbReference>
<dbReference type="GO" id="GO:0004484">
    <property type="term" value="F:mRNA guanylyltransferase activity"/>
    <property type="evidence" value="ECO:0007669"/>
    <property type="project" value="UniProtKB-EC"/>
</dbReference>
<keyword evidence="8" id="KW-0342">GTP-binding</keyword>
<dbReference type="HOGENOM" id="CLU_021710_0_2_1"/>
<dbReference type="InterPro" id="IPR013846">
    <property type="entry name" value="mRNA_cap_enzyme_C"/>
</dbReference>
<dbReference type="GO" id="GO:0005525">
    <property type="term" value="F:GTP binding"/>
    <property type="evidence" value="ECO:0007669"/>
    <property type="project" value="UniProtKB-KW"/>
</dbReference>
<evidence type="ECO:0000256" key="9">
    <source>
        <dbReference type="ARBA" id="ARBA00023242"/>
    </source>
</evidence>
<keyword evidence="3" id="KW-0507">mRNA processing</keyword>
<proteinExistence type="predicted"/>
<dbReference type="Gene3D" id="2.40.50.140">
    <property type="entry name" value="Nucleic acid-binding proteins"/>
    <property type="match status" value="1"/>
</dbReference>
<dbReference type="AlphaFoldDB" id="I3EEL1"/>
<evidence type="ECO:0000313" key="14">
    <source>
        <dbReference type="EMBL" id="EIJ87658.1"/>
    </source>
</evidence>
<name>I3EEL1_NEMP3</name>
<dbReference type="CDD" id="cd07895">
    <property type="entry name" value="Adenylation_mRNA_capping"/>
    <property type="match status" value="1"/>
</dbReference>
<dbReference type="FunCoup" id="I3EEL1">
    <property type="interactions" value="160"/>
</dbReference>
<evidence type="ECO:0000256" key="5">
    <source>
        <dbReference type="ARBA" id="ARBA00022695"/>
    </source>
</evidence>
<dbReference type="OrthoDB" id="200924at2759"/>
<keyword evidence="5" id="KW-0548">Nucleotidyltransferase</keyword>
<keyword evidence="4" id="KW-0808">Transferase</keyword>
<accession>I3EEL1</accession>
<dbReference type="GO" id="GO:0006370">
    <property type="term" value="P:7-methylguanosine mRNA capping"/>
    <property type="evidence" value="ECO:0007669"/>
    <property type="project" value="UniProtKB-KW"/>
</dbReference>
<evidence type="ECO:0000256" key="6">
    <source>
        <dbReference type="ARBA" id="ARBA00022741"/>
    </source>
</evidence>
<dbReference type="Proteomes" id="UP000002872">
    <property type="component" value="Unassembled WGS sequence"/>
</dbReference>
<feature type="domain" description="mRNA capping enzyme adenylation" evidence="12">
    <location>
        <begin position="35"/>
        <end position="159"/>
    </location>
</feature>